<dbReference type="InterPro" id="IPR045058">
    <property type="entry name" value="GIMA/IAN/Toc"/>
</dbReference>
<gene>
    <name evidence="5" type="primary">106063197</name>
</gene>
<reference evidence="5" key="1">
    <citation type="submission" date="2020-05" db="UniProtKB">
        <authorList>
            <consortium name="EnsemblMetazoa"/>
        </authorList>
    </citation>
    <scope>IDENTIFICATION</scope>
    <source>
        <strain evidence="5">BB02</strain>
    </source>
</reference>
<evidence type="ECO:0000259" key="4">
    <source>
        <dbReference type="PROSITE" id="PS51720"/>
    </source>
</evidence>
<dbReference type="GO" id="GO:0005525">
    <property type="term" value="F:GTP binding"/>
    <property type="evidence" value="ECO:0007669"/>
    <property type="project" value="UniProtKB-KW"/>
</dbReference>
<comment type="similarity">
    <text evidence="1">Belongs to the TRAFAC class TrmE-Era-EngA-EngB-Septin-like GTPase superfamily. AIG1/Toc34/Toc159-like paraseptin GTPase family. IAN subfamily.</text>
</comment>
<dbReference type="VEuPathDB" id="VectorBase:BGLAX_052507"/>
<name>A0A2C9JPZ9_BIOGL</name>
<dbReference type="Proteomes" id="UP000076420">
    <property type="component" value="Unassembled WGS sequence"/>
</dbReference>
<protein>
    <recommendedName>
        <fullName evidence="4">AIG1-type G domain-containing protein</fullName>
    </recommendedName>
</protein>
<evidence type="ECO:0000256" key="3">
    <source>
        <dbReference type="ARBA" id="ARBA00023134"/>
    </source>
</evidence>
<dbReference type="VEuPathDB" id="VectorBase:BGLB006164"/>
<dbReference type="PROSITE" id="PS51720">
    <property type="entry name" value="G_AIG1"/>
    <property type="match status" value="1"/>
</dbReference>
<dbReference type="AlphaFoldDB" id="A0A2C9JPZ9"/>
<dbReference type="PANTHER" id="PTHR10903">
    <property type="entry name" value="GTPASE, IMAP FAMILY MEMBER-RELATED"/>
    <property type="match status" value="1"/>
</dbReference>
<dbReference type="STRING" id="6526.A0A2C9JPZ9"/>
<dbReference type="FunFam" id="3.40.50.300:FF:000840">
    <property type="entry name" value="Immune-associated nucleotide-binding protein 9"/>
    <property type="match status" value="1"/>
</dbReference>
<keyword evidence="2" id="KW-0547">Nucleotide-binding</keyword>
<dbReference type="KEGG" id="bgt:106063197"/>
<accession>A0A2C9JPZ9</accession>
<dbReference type="EnsemblMetazoa" id="BGLB006164-RB">
    <property type="protein sequence ID" value="BGLB006164-PB"/>
    <property type="gene ID" value="BGLB006164"/>
</dbReference>
<evidence type="ECO:0000313" key="6">
    <source>
        <dbReference type="Proteomes" id="UP000076420"/>
    </source>
</evidence>
<dbReference type="SUPFAM" id="SSF52540">
    <property type="entry name" value="P-loop containing nucleoside triphosphate hydrolases"/>
    <property type="match status" value="1"/>
</dbReference>
<proteinExistence type="inferred from homology"/>
<evidence type="ECO:0000313" key="5">
    <source>
        <dbReference type="EnsemblMetazoa" id="BGLB006164-PB"/>
    </source>
</evidence>
<dbReference type="OrthoDB" id="431287at2759"/>
<sequence>MDQKQFARLLSKYQESTSRPVRQVDLLVVGKTGHGKSSTANTILGREVFEASSSTTSITSVIAYEVVKYNNYVIKVMDTPGLADTSGIHKPAEATLLIMEQMKNAVILNPVGYHAFVLVFKYGTRFTEEEFECVKMLKQIFGESFVREFCIIIMTAGDVFRKEYKEKGKSFKQWRNEQTGSFQELRNECKDRIVLFDNFTEDSKIQNKQMAKLLKCVETLKSKGQRYTDKHFQRARESRDRLRLETKIGLIDIEMGDVSLILQECENITKYEIDDRKEKFNHILTDCGNLIQRFSKGKNESAVEKDFLQFLSDLKKSVVSFSLNVADVLDKIKDNDRKLRLESKRLADILNAFAEEENVNRHLPSTKLKSTFQANAEKGNNLMWQELPGATQLQNLKPKTKSLKDQIVQEFQAEIVIKKLVLIDAQFKKLISTVDSDFHRALCKHKQTYKSTKTRFDNIIQTKCICRIF</sequence>
<evidence type="ECO:0000256" key="1">
    <source>
        <dbReference type="ARBA" id="ARBA00008535"/>
    </source>
</evidence>
<feature type="domain" description="AIG1-type G" evidence="4">
    <location>
        <begin position="21"/>
        <end position="236"/>
    </location>
</feature>
<dbReference type="InterPro" id="IPR006703">
    <property type="entry name" value="G_AIG1"/>
</dbReference>
<dbReference type="Pfam" id="PF04548">
    <property type="entry name" value="AIG1"/>
    <property type="match status" value="1"/>
</dbReference>
<dbReference type="InterPro" id="IPR027417">
    <property type="entry name" value="P-loop_NTPase"/>
</dbReference>
<organism evidence="5 6">
    <name type="scientific">Biomphalaria glabrata</name>
    <name type="common">Bloodfluke planorb</name>
    <name type="synonym">Freshwater snail</name>
    <dbReference type="NCBI Taxonomy" id="6526"/>
    <lineage>
        <taxon>Eukaryota</taxon>
        <taxon>Metazoa</taxon>
        <taxon>Spiralia</taxon>
        <taxon>Lophotrochozoa</taxon>
        <taxon>Mollusca</taxon>
        <taxon>Gastropoda</taxon>
        <taxon>Heterobranchia</taxon>
        <taxon>Euthyneura</taxon>
        <taxon>Panpulmonata</taxon>
        <taxon>Hygrophila</taxon>
        <taxon>Lymnaeoidea</taxon>
        <taxon>Planorbidae</taxon>
        <taxon>Biomphalaria</taxon>
    </lineage>
</organism>
<dbReference type="Gene3D" id="3.40.50.300">
    <property type="entry name" value="P-loop containing nucleotide triphosphate hydrolases"/>
    <property type="match status" value="1"/>
</dbReference>
<dbReference type="PANTHER" id="PTHR10903:SF184">
    <property type="entry name" value="GTP-BINDING PROTEIN A"/>
    <property type="match status" value="1"/>
</dbReference>
<evidence type="ECO:0000256" key="2">
    <source>
        <dbReference type="ARBA" id="ARBA00022741"/>
    </source>
</evidence>
<keyword evidence="3" id="KW-0342">GTP-binding</keyword>